<dbReference type="Gramene" id="KFK29765">
    <property type="protein sequence ID" value="KFK29765"/>
    <property type="gene ID" value="AALP_AA7G176100"/>
</dbReference>
<dbReference type="Pfam" id="PF00891">
    <property type="entry name" value="Methyltransf_2"/>
    <property type="match status" value="1"/>
</dbReference>
<evidence type="ECO:0000313" key="5">
    <source>
        <dbReference type="EMBL" id="KFK29765.1"/>
    </source>
</evidence>
<evidence type="ECO:0000259" key="4">
    <source>
        <dbReference type="Pfam" id="PF00891"/>
    </source>
</evidence>
<dbReference type="InterPro" id="IPR029063">
    <property type="entry name" value="SAM-dependent_MTases_sf"/>
</dbReference>
<evidence type="ECO:0000256" key="3">
    <source>
        <dbReference type="ARBA" id="ARBA00022691"/>
    </source>
</evidence>
<dbReference type="SUPFAM" id="SSF53335">
    <property type="entry name" value="S-adenosyl-L-methionine-dependent methyltransferases"/>
    <property type="match status" value="1"/>
</dbReference>
<keyword evidence="3" id="KW-0949">S-adenosyl-L-methionine</keyword>
<proteinExistence type="predicted"/>
<accession>A0A087GIR3</accession>
<keyword evidence="2" id="KW-0808">Transferase</keyword>
<dbReference type="AlphaFoldDB" id="A0A087GIR3"/>
<keyword evidence="1" id="KW-0489">Methyltransferase</keyword>
<dbReference type="InterPro" id="IPR001077">
    <property type="entry name" value="COMT_C"/>
</dbReference>
<dbReference type="GO" id="GO:0032259">
    <property type="term" value="P:methylation"/>
    <property type="evidence" value="ECO:0007669"/>
    <property type="project" value="UniProtKB-KW"/>
</dbReference>
<evidence type="ECO:0000256" key="1">
    <source>
        <dbReference type="ARBA" id="ARBA00022603"/>
    </source>
</evidence>
<feature type="domain" description="O-methyltransferase C-terminal" evidence="4">
    <location>
        <begin position="66"/>
        <end position="271"/>
    </location>
</feature>
<protein>
    <recommendedName>
        <fullName evidence="4">O-methyltransferase C-terminal domain-containing protein</fullName>
    </recommendedName>
</protein>
<dbReference type="eggNOG" id="KOG3178">
    <property type="taxonomic scope" value="Eukaryota"/>
</dbReference>
<organism evidence="5 6">
    <name type="scientific">Arabis alpina</name>
    <name type="common">Alpine rock-cress</name>
    <dbReference type="NCBI Taxonomy" id="50452"/>
    <lineage>
        <taxon>Eukaryota</taxon>
        <taxon>Viridiplantae</taxon>
        <taxon>Streptophyta</taxon>
        <taxon>Embryophyta</taxon>
        <taxon>Tracheophyta</taxon>
        <taxon>Spermatophyta</taxon>
        <taxon>Magnoliopsida</taxon>
        <taxon>eudicotyledons</taxon>
        <taxon>Gunneridae</taxon>
        <taxon>Pentapetalae</taxon>
        <taxon>rosids</taxon>
        <taxon>malvids</taxon>
        <taxon>Brassicales</taxon>
        <taxon>Brassicaceae</taxon>
        <taxon>Arabideae</taxon>
        <taxon>Arabis</taxon>
    </lineage>
</organism>
<dbReference type="OMA" id="FFETWTH"/>
<evidence type="ECO:0000256" key="2">
    <source>
        <dbReference type="ARBA" id="ARBA00022679"/>
    </source>
</evidence>
<dbReference type="GO" id="GO:0008171">
    <property type="term" value="F:O-methyltransferase activity"/>
    <property type="evidence" value="ECO:0007669"/>
    <property type="project" value="InterPro"/>
</dbReference>
<dbReference type="Gene3D" id="1.10.10.10">
    <property type="entry name" value="Winged helix-like DNA-binding domain superfamily/Winged helix DNA-binding domain"/>
    <property type="match status" value="1"/>
</dbReference>
<dbReference type="PANTHER" id="PTHR11746">
    <property type="entry name" value="O-METHYLTRANSFERASE"/>
    <property type="match status" value="1"/>
</dbReference>
<dbReference type="InterPro" id="IPR036388">
    <property type="entry name" value="WH-like_DNA-bd_sf"/>
</dbReference>
<keyword evidence="6" id="KW-1185">Reference proteome</keyword>
<evidence type="ECO:0000313" key="6">
    <source>
        <dbReference type="Proteomes" id="UP000029120"/>
    </source>
</evidence>
<dbReference type="Proteomes" id="UP000029120">
    <property type="component" value="Chromosome 7"/>
</dbReference>
<dbReference type="Gene3D" id="3.40.50.150">
    <property type="entry name" value="Vaccinia Virus protein VP39"/>
    <property type="match status" value="1"/>
</dbReference>
<sequence length="290" mass="32396">MLLLLANHSVLKCRVVETVENNQTGKTQRVYAAEPVCKLFLNRGDDSGSLMSLFMLFQSQVFLKTWTNLKDMIQDGEDAFNSAHGMRFFEYIDLNKQFAGMFNQAMSESFIMIIKKILEVYRGFEDVNTLVDIGGGLGTVLNLVTSKYPQIKGINFELGSVLACAPLYPGVEPISGDMFIEVPKGDAILIKWILHVMTDDDCVKILQNCWKSLPEKGKVIIVDIVTPIEPKKEDPFSNIVSSMDMLMLTQCSGGKERSLSQFEALASASGFLNCEIICVAYAYSVIEFYK</sequence>
<dbReference type="PROSITE" id="PS51683">
    <property type="entry name" value="SAM_OMT_II"/>
    <property type="match status" value="1"/>
</dbReference>
<name>A0A087GIR3_ARAAL</name>
<dbReference type="EMBL" id="CM002875">
    <property type="protein sequence ID" value="KFK29765.1"/>
    <property type="molecule type" value="Genomic_DNA"/>
</dbReference>
<gene>
    <name evidence="5" type="ordered locus">AALP_Aa7g176100</name>
</gene>
<dbReference type="OrthoDB" id="1606438at2759"/>
<reference evidence="6" key="1">
    <citation type="journal article" date="2015" name="Nat. Plants">
        <title>Genome expansion of Arabis alpina linked with retrotransposition and reduced symmetric DNA methylation.</title>
        <authorList>
            <person name="Willing E.M."/>
            <person name="Rawat V."/>
            <person name="Mandakova T."/>
            <person name="Maumus F."/>
            <person name="James G.V."/>
            <person name="Nordstroem K.J."/>
            <person name="Becker C."/>
            <person name="Warthmann N."/>
            <person name="Chica C."/>
            <person name="Szarzynska B."/>
            <person name="Zytnicki M."/>
            <person name="Albani M.C."/>
            <person name="Kiefer C."/>
            <person name="Bergonzi S."/>
            <person name="Castaings L."/>
            <person name="Mateos J.L."/>
            <person name="Berns M.C."/>
            <person name="Bujdoso N."/>
            <person name="Piofczyk T."/>
            <person name="de Lorenzo L."/>
            <person name="Barrero-Sicilia C."/>
            <person name="Mateos I."/>
            <person name="Piednoel M."/>
            <person name="Hagmann J."/>
            <person name="Chen-Min-Tao R."/>
            <person name="Iglesias-Fernandez R."/>
            <person name="Schuster S.C."/>
            <person name="Alonso-Blanco C."/>
            <person name="Roudier F."/>
            <person name="Carbonero P."/>
            <person name="Paz-Ares J."/>
            <person name="Davis S.J."/>
            <person name="Pecinka A."/>
            <person name="Quesneville H."/>
            <person name="Colot V."/>
            <person name="Lysak M.A."/>
            <person name="Weigel D."/>
            <person name="Coupland G."/>
            <person name="Schneeberger K."/>
        </authorList>
    </citation>
    <scope>NUCLEOTIDE SEQUENCE [LARGE SCALE GENOMIC DNA]</scope>
    <source>
        <strain evidence="6">cv. Pajares</strain>
    </source>
</reference>
<dbReference type="InterPro" id="IPR016461">
    <property type="entry name" value="COMT-like"/>
</dbReference>